<proteinExistence type="predicted"/>
<dbReference type="Gene3D" id="3.90.226.10">
    <property type="entry name" value="2-enoyl-CoA Hydratase, Chain A, domain 1"/>
    <property type="match status" value="1"/>
</dbReference>
<evidence type="ECO:0000256" key="6">
    <source>
        <dbReference type="ARBA" id="ARBA00023098"/>
    </source>
</evidence>
<name>A0AAN0RGE7_9RHOB</name>
<evidence type="ECO:0000256" key="5">
    <source>
        <dbReference type="ARBA" id="ARBA00023027"/>
    </source>
</evidence>
<dbReference type="GO" id="GO:0003857">
    <property type="term" value="F:(3S)-3-hydroxyacyl-CoA dehydrogenase (NAD+) activity"/>
    <property type="evidence" value="ECO:0007669"/>
    <property type="project" value="UniProtKB-EC"/>
</dbReference>
<keyword evidence="4 10" id="KW-0560">Oxidoreductase</keyword>
<accession>A0AAN0RGE7</accession>
<dbReference type="GO" id="GO:0006631">
    <property type="term" value="P:fatty acid metabolic process"/>
    <property type="evidence" value="ECO:0007669"/>
    <property type="project" value="UniProtKB-KW"/>
</dbReference>
<dbReference type="SUPFAM" id="SSF51735">
    <property type="entry name" value="NAD(P)-binding Rossmann-fold domains"/>
    <property type="match status" value="1"/>
</dbReference>
<feature type="domain" description="3-hydroxyacyl-CoA dehydrogenase C-terminal" evidence="8">
    <location>
        <begin position="184"/>
        <end position="287"/>
    </location>
</feature>
<keyword evidence="6" id="KW-0443">Lipid metabolism</keyword>
<keyword evidence="3" id="KW-0442">Lipid degradation</keyword>
<dbReference type="RefSeq" id="WP_044048624.1">
    <property type="nucleotide sequence ID" value="NZ_CP003984.1"/>
</dbReference>
<dbReference type="SUPFAM" id="SSF48179">
    <property type="entry name" value="6-phosphogluconate dehydrogenase C-terminal domain-like"/>
    <property type="match status" value="2"/>
</dbReference>
<gene>
    <name evidence="10" type="primary">fadN1</name>
    <name evidence="10" type="ORF">RCA23_c01580</name>
</gene>
<evidence type="ECO:0000313" key="10">
    <source>
        <dbReference type="EMBL" id="AII85725.1"/>
    </source>
</evidence>
<dbReference type="Pfam" id="PF00378">
    <property type="entry name" value="ECH_1"/>
    <property type="match status" value="1"/>
</dbReference>
<dbReference type="InterPro" id="IPR029045">
    <property type="entry name" value="ClpP/crotonase-like_dom_sf"/>
</dbReference>
<feature type="domain" description="3-hydroxyacyl-CoA dehydrogenase NAD binding" evidence="9">
    <location>
        <begin position="6"/>
        <end position="182"/>
    </location>
</feature>
<evidence type="ECO:0000259" key="9">
    <source>
        <dbReference type="Pfam" id="PF02737"/>
    </source>
</evidence>
<evidence type="ECO:0000259" key="8">
    <source>
        <dbReference type="Pfam" id="PF00725"/>
    </source>
</evidence>
<keyword evidence="2" id="KW-0276">Fatty acid metabolism</keyword>
<dbReference type="GO" id="GO:0070403">
    <property type="term" value="F:NAD+ binding"/>
    <property type="evidence" value="ECO:0007669"/>
    <property type="project" value="InterPro"/>
</dbReference>
<dbReference type="AlphaFoldDB" id="A0AAN0RGE7"/>
<dbReference type="KEGG" id="ptp:RCA23_c01580"/>
<dbReference type="CDD" id="cd06558">
    <property type="entry name" value="crotonase-like"/>
    <property type="match status" value="1"/>
</dbReference>
<reference evidence="10 11" key="1">
    <citation type="journal article" date="2014" name="ISME J.">
        <title>Adaptation of an abundant Roseobacter RCA organism to pelagic systems revealed by genomic and transcriptomic analyses.</title>
        <authorList>
            <person name="Voget S."/>
            <person name="Wemheuer B."/>
            <person name="Brinkhoff T."/>
            <person name="Vollmers J."/>
            <person name="Dietrich S."/>
            <person name="Giebel H.A."/>
            <person name="Beardsley C."/>
            <person name="Sardemann C."/>
            <person name="Bakenhus I."/>
            <person name="Billerbeck S."/>
            <person name="Daniel R."/>
            <person name="Simon M."/>
        </authorList>
    </citation>
    <scope>NUCLEOTIDE SEQUENCE [LARGE SCALE GENOMIC DNA]</scope>
    <source>
        <strain evidence="10 11">RCA23</strain>
    </source>
</reference>
<dbReference type="EMBL" id="CP003984">
    <property type="protein sequence ID" value="AII85725.1"/>
    <property type="molecule type" value="Genomic_DNA"/>
</dbReference>
<evidence type="ECO:0000256" key="4">
    <source>
        <dbReference type="ARBA" id="ARBA00023002"/>
    </source>
</evidence>
<dbReference type="Pfam" id="PF00725">
    <property type="entry name" value="3HCDH"/>
    <property type="match status" value="2"/>
</dbReference>
<dbReference type="GO" id="GO:0016042">
    <property type="term" value="P:lipid catabolic process"/>
    <property type="evidence" value="ECO:0007669"/>
    <property type="project" value="UniProtKB-KW"/>
</dbReference>
<dbReference type="Proteomes" id="UP000028680">
    <property type="component" value="Chromosome"/>
</dbReference>
<evidence type="ECO:0000256" key="1">
    <source>
        <dbReference type="ARBA" id="ARBA00005005"/>
    </source>
</evidence>
<dbReference type="Pfam" id="PF02737">
    <property type="entry name" value="3HCDH_N"/>
    <property type="match status" value="1"/>
</dbReference>
<dbReference type="InterPro" id="IPR008927">
    <property type="entry name" value="6-PGluconate_DH-like_C_sf"/>
</dbReference>
<dbReference type="Gene3D" id="1.10.1040.50">
    <property type="match status" value="1"/>
</dbReference>
<dbReference type="EC" id="1.1.1.35" evidence="10"/>
<dbReference type="PANTHER" id="PTHR48075:SF7">
    <property type="entry name" value="3-HYDROXYACYL-COA DEHYDROGENASE-RELATED"/>
    <property type="match status" value="1"/>
</dbReference>
<comment type="catalytic activity">
    <reaction evidence="7">
        <text>a (3S)-3-hydroxyacyl-CoA + NAD(+) = a 3-oxoacyl-CoA + NADH + H(+)</text>
        <dbReference type="Rhea" id="RHEA:22432"/>
        <dbReference type="ChEBI" id="CHEBI:15378"/>
        <dbReference type="ChEBI" id="CHEBI:57318"/>
        <dbReference type="ChEBI" id="CHEBI:57540"/>
        <dbReference type="ChEBI" id="CHEBI:57945"/>
        <dbReference type="ChEBI" id="CHEBI:90726"/>
        <dbReference type="EC" id="1.1.1.35"/>
    </reaction>
</comment>
<evidence type="ECO:0000313" key="11">
    <source>
        <dbReference type="Proteomes" id="UP000028680"/>
    </source>
</evidence>
<dbReference type="InterPro" id="IPR006176">
    <property type="entry name" value="3-OHacyl-CoA_DH_NAD-bd"/>
</dbReference>
<comment type="pathway">
    <text evidence="1">Lipid metabolism; fatty acid beta-oxidation.</text>
</comment>
<protein>
    <submittedName>
        <fullName evidence="10">3-hydroxyacyl-CoA dehydrogenase FadN</fullName>
        <ecNumber evidence="10">1.1.1.35</ecNumber>
    </submittedName>
</protein>
<feature type="domain" description="3-hydroxyacyl-CoA dehydrogenase C-terminal" evidence="8">
    <location>
        <begin position="345"/>
        <end position="397"/>
    </location>
</feature>
<dbReference type="PANTHER" id="PTHR48075">
    <property type="entry name" value="3-HYDROXYACYL-COA DEHYDROGENASE FAMILY PROTEIN"/>
    <property type="match status" value="1"/>
</dbReference>
<dbReference type="Gene3D" id="3.40.50.720">
    <property type="entry name" value="NAD(P)-binding Rossmann-like Domain"/>
    <property type="match status" value="1"/>
</dbReference>
<dbReference type="InterPro" id="IPR006108">
    <property type="entry name" value="3HC_DH_C"/>
</dbReference>
<dbReference type="SUPFAM" id="SSF52096">
    <property type="entry name" value="ClpP/crotonase"/>
    <property type="match status" value="1"/>
</dbReference>
<dbReference type="InterPro" id="IPR001753">
    <property type="entry name" value="Enoyl-CoA_hydra/iso"/>
</dbReference>
<dbReference type="InterPro" id="IPR036291">
    <property type="entry name" value="NAD(P)-bd_dom_sf"/>
</dbReference>
<organism evidence="10 11">
    <name type="scientific">Planktomarina temperata RCA23</name>
    <dbReference type="NCBI Taxonomy" id="666509"/>
    <lineage>
        <taxon>Bacteria</taxon>
        <taxon>Pseudomonadati</taxon>
        <taxon>Pseudomonadota</taxon>
        <taxon>Alphaproteobacteria</taxon>
        <taxon>Rhodobacterales</taxon>
        <taxon>Paracoccaceae</taxon>
        <taxon>Planktomarina</taxon>
    </lineage>
</organism>
<evidence type="ECO:0000256" key="7">
    <source>
        <dbReference type="ARBA" id="ARBA00049556"/>
    </source>
</evidence>
<sequence length="767" mass="83584">MTFKRIAVIGAGTMGSGIAGQIANAGQKVLLLDLTTQATDYALERLQKSEPAPLHQRGNVDLIETGTIEADFDKLAECDWIVEAVVERLDIKRDLYKRLDAVISDDCIVTSNTSTIPIKLLVAEMPLAFRQRFAITHYFNPVRYMRLLELVRGADTRADVMERLSRYNDEILGKGVVPCNDTPGFLGNRVGVFALQVGMDEAFKQGLCIEHADALMGRPMGIPKTGVFGLYDMIGVDLMSDVVDTLGDILPENDVFHAVGRSNNPANALIDRMIFEGFTGLKSGKGGFYREDQALDLTSGALRPRITELPALAQKAANAQQDGLETLPMMIEGAEPHHKYCRNFLGRVLAYAAALIPDVTGTPQDIDDAMKMGFNWIRGPFEMIDALGADVVIKLAQDAGCTIPQALQTSADHGPFYQVQEGTLMVRNFDQTASQLKPVQLPEGTERFSLTRRTLTPIASNRAASLWSLPGGLRLVEFHSKANALTGESMAIVRQAAEDHGTGILIHNDAQHFSAGVDLNRFADFIAREAWGEMDAFLNDFQQAVAALKYCPVPVVGAPSGLSLGGGFEVLLHCDRLLTHANSVLGLVESGVGVVPGGGGVKTTYQRWFEATGDAETAAWETWMQIGYGKTGESPEQATKLRYFRPGHDETVMNRDKLITRASAMIRDMAPGYTPPEPPKMTLPGQAIFAKMDAFMADGLAKGWFKPHNKTTAMEIATIVVNTSSDAPLEVTEQDMFDRERAAFLRLAKTPETKGWINAMLSGAAIE</sequence>
<evidence type="ECO:0000256" key="3">
    <source>
        <dbReference type="ARBA" id="ARBA00022963"/>
    </source>
</evidence>
<evidence type="ECO:0000256" key="2">
    <source>
        <dbReference type="ARBA" id="ARBA00022832"/>
    </source>
</evidence>
<keyword evidence="5" id="KW-0520">NAD</keyword>
<keyword evidence="11" id="KW-1185">Reference proteome</keyword>